<evidence type="ECO:0000256" key="2">
    <source>
        <dbReference type="ARBA" id="ARBA00010663"/>
    </source>
</evidence>
<evidence type="ECO:0000256" key="1">
    <source>
        <dbReference type="ARBA" id="ARBA00004651"/>
    </source>
</evidence>
<feature type="compositionally biased region" description="Low complexity" evidence="11">
    <location>
        <begin position="278"/>
        <end position="293"/>
    </location>
</feature>
<evidence type="ECO:0000256" key="6">
    <source>
        <dbReference type="ARBA" id="ARBA00023040"/>
    </source>
</evidence>
<comment type="subcellular location">
    <subcellularLocation>
        <location evidence="1">Cell membrane</location>
        <topology evidence="1">Multi-pass membrane protein</topology>
    </subcellularLocation>
</comment>
<dbReference type="InterPro" id="IPR017452">
    <property type="entry name" value="GPCR_Rhodpsn_7TM"/>
</dbReference>
<dbReference type="Proteomes" id="UP000094527">
    <property type="component" value="Unassembled WGS sequence"/>
</dbReference>
<feature type="transmembrane region" description="Helical" evidence="12">
    <location>
        <begin position="380"/>
        <end position="401"/>
    </location>
</feature>
<feature type="compositionally biased region" description="Low complexity" evidence="11">
    <location>
        <begin position="195"/>
        <end position="208"/>
    </location>
</feature>
<feature type="region of interest" description="Disordered" evidence="11">
    <location>
        <begin position="626"/>
        <end position="664"/>
    </location>
</feature>
<feature type="compositionally biased region" description="Low complexity" evidence="11">
    <location>
        <begin position="741"/>
        <end position="750"/>
    </location>
</feature>
<feature type="transmembrane region" description="Helical" evidence="12">
    <location>
        <begin position="823"/>
        <end position="844"/>
    </location>
</feature>
<dbReference type="GO" id="GO:0007187">
    <property type="term" value="P:G protein-coupled receptor signaling pathway, coupled to cyclic nucleotide second messenger"/>
    <property type="evidence" value="ECO:0007669"/>
    <property type="project" value="TreeGrafter"/>
</dbReference>
<comment type="caution">
    <text evidence="14">The sequence shown here is derived from an EMBL/GenBank/DDBJ whole genome shotgun (WGS) entry which is preliminary data.</text>
</comment>
<organism evidence="14 15">
    <name type="scientific">Orchesella cincta</name>
    <name type="common">Springtail</name>
    <name type="synonym">Podura cincta</name>
    <dbReference type="NCBI Taxonomy" id="48709"/>
    <lineage>
        <taxon>Eukaryota</taxon>
        <taxon>Metazoa</taxon>
        <taxon>Ecdysozoa</taxon>
        <taxon>Arthropoda</taxon>
        <taxon>Hexapoda</taxon>
        <taxon>Collembola</taxon>
        <taxon>Entomobryomorpha</taxon>
        <taxon>Entomobryoidea</taxon>
        <taxon>Orchesellidae</taxon>
        <taxon>Orchesellinae</taxon>
        <taxon>Orchesella</taxon>
    </lineage>
</organism>
<evidence type="ECO:0000256" key="3">
    <source>
        <dbReference type="ARBA" id="ARBA00022475"/>
    </source>
</evidence>
<feature type="compositionally biased region" description="Low complexity" evidence="11">
    <location>
        <begin position="135"/>
        <end position="157"/>
    </location>
</feature>
<feature type="compositionally biased region" description="Low complexity" evidence="11">
    <location>
        <begin position="641"/>
        <end position="664"/>
    </location>
</feature>
<feature type="transmembrane region" description="Helical" evidence="12">
    <location>
        <begin position="422"/>
        <end position="447"/>
    </location>
</feature>
<keyword evidence="5 12" id="KW-1133">Transmembrane helix</keyword>
<dbReference type="PANTHER" id="PTHR24247:SF265">
    <property type="entry name" value="MUSCARINIC ACETYLCHOLINE RECEPTOR DM1"/>
    <property type="match status" value="1"/>
</dbReference>
<evidence type="ECO:0000256" key="12">
    <source>
        <dbReference type="SAM" id="Phobius"/>
    </source>
</evidence>
<feature type="compositionally biased region" description="Basic and acidic residues" evidence="11">
    <location>
        <begin position="509"/>
        <end position="519"/>
    </location>
</feature>
<dbReference type="PROSITE" id="PS50262">
    <property type="entry name" value="G_PROTEIN_RECEP_F1_2"/>
    <property type="match status" value="1"/>
</dbReference>
<feature type="domain" description="G-protein coupled receptors family 1 profile" evidence="13">
    <location>
        <begin position="322"/>
        <end position="880"/>
    </location>
</feature>
<feature type="region of interest" description="Disordered" evidence="11">
    <location>
        <begin position="784"/>
        <end position="820"/>
    </location>
</feature>
<evidence type="ECO:0000256" key="10">
    <source>
        <dbReference type="RuleBase" id="RU000688"/>
    </source>
</evidence>
<dbReference type="PANTHER" id="PTHR24247">
    <property type="entry name" value="5-HYDROXYTRYPTAMINE RECEPTOR"/>
    <property type="match status" value="1"/>
</dbReference>
<keyword evidence="8 10" id="KW-0675">Receptor</keyword>
<dbReference type="GO" id="GO:0004993">
    <property type="term" value="F:G protein-coupled serotonin receptor activity"/>
    <property type="evidence" value="ECO:0007669"/>
    <property type="project" value="TreeGrafter"/>
</dbReference>
<keyword evidence="6 10" id="KW-0297">G-protein coupled receptor</keyword>
<evidence type="ECO:0000256" key="11">
    <source>
        <dbReference type="SAM" id="MobiDB-lite"/>
    </source>
</evidence>
<keyword evidence="7 12" id="KW-0472">Membrane</keyword>
<dbReference type="PRINTS" id="PR00237">
    <property type="entry name" value="GPCRRHODOPSN"/>
</dbReference>
<dbReference type="Gene3D" id="1.20.1070.10">
    <property type="entry name" value="Rhodopsin 7-helix transmembrane proteins"/>
    <property type="match status" value="2"/>
</dbReference>
<feature type="region of interest" description="Disordered" evidence="11">
    <location>
        <begin position="680"/>
        <end position="704"/>
    </location>
</feature>
<dbReference type="GO" id="GO:0016907">
    <property type="term" value="F:G protein-coupled acetylcholine receptor activity"/>
    <property type="evidence" value="ECO:0007669"/>
    <property type="project" value="InterPro"/>
</dbReference>
<evidence type="ECO:0000256" key="5">
    <source>
        <dbReference type="ARBA" id="ARBA00022989"/>
    </source>
</evidence>
<keyword evidence="3" id="KW-1003">Cell membrane</keyword>
<evidence type="ECO:0000256" key="4">
    <source>
        <dbReference type="ARBA" id="ARBA00022692"/>
    </source>
</evidence>
<protein>
    <submittedName>
        <fullName evidence="14">Muscarinic acetylcholine receptor DM1</fullName>
    </submittedName>
</protein>
<dbReference type="InterPro" id="IPR000995">
    <property type="entry name" value="Musac_Ach_rcpt"/>
</dbReference>
<dbReference type="SMART" id="SM01381">
    <property type="entry name" value="7TM_GPCR_Srsx"/>
    <property type="match status" value="1"/>
</dbReference>
<dbReference type="SUPFAM" id="SSF81321">
    <property type="entry name" value="Family A G protein-coupled receptor-like"/>
    <property type="match status" value="1"/>
</dbReference>
<feature type="region of interest" description="Disordered" evidence="11">
    <location>
        <begin position="264"/>
        <end position="294"/>
    </location>
</feature>
<sequence length="913" mass="101021">MPQEKTNLMESGVQERETEANIASVPLVFFVVFAPYHHRIVVSKLFGHRVETKSMERPYANRVFGSYKYKHYSREETQGRGKCSSGWCFFRELGRNLNVIMVLTTMTILMAGAGVSDSASTSSTAVAAATTTTHHAGVGASGESSSSSNVRGLNRNSYGRERNNANGGGAHSSTNPYHHQQQQHQYQEHVHPDISSSSHNGGSASSSHPYWTSVTHHYNSYITNPNYHFGSSSSSSSGSPYNGPTYTFGVLLNSENETSTMLFLNASTPPTPSDKKTGSGASYNGNSSNSTATVRPSSKYTLFQQILIAWAATCLGLLTVLGNILVMISFKIDKQLQTISNYFLFSLAVADFLIGTVGMPLSTVYLLVGYWPFGPRVCDAWLAVDYLTSNASVLNLLMISFDRYFSVTRPLTYRAKRTTRRAAVMISAAWGISLLLWPPWIYAWPYIEGKRTVPEYKCYIQFIETNHYITFGTAIAAFYIPVSIMLFLYYRIYMETEKRQRDLSQLQAGKKESSRRSNSSDEAMDVEEWKRMRSGSCICQDHLDQSPACPAHKRQSAIVQWLTKRWYCLARACDAFIGFCRVDRDADDPDEAEEEHVSPGCGTPASIETPLQSSVSRCTSLNVIRDPLAQTPTRKNDSVISPVQTQTQSSNPSQPVASASTPATVAATVNPTTTTAAPLAASASVPVTSSQGNPKEAGSNGKLPTSESVYTILIRIPGETEGKNASIRMIQEPGPLPTTRSRSSSASQDSIFESGEKWEWREWKCRWAGPSTIIRRPPLHAKLVPKPLQSKGSTGAISATSVVPGQTKRKKKKNQEKKQEKKAAKTLSAILLAFIVTWTPYNILVLLKTIMVEEDAIPEILWDAAYYLCYINSTINPMCYALCNASFRRTYIRILTCKWENTRRQAVARGYSN</sequence>
<feature type="transmembrane region" description="Helical" evidence="12">
    <location>
        <begin position="467"/>
        <end position="490"/>
    </location>
</feature>
<feature type="region of interest" description="Disordered" evidence="11">
    <location>
        <begin position="504"/>
        <end position="525"/>
    </location>
</feature>
<dbReference type="STRING" id="48709.A0A1D2N1D3"/>
<evidence type="ECO:0000313" key="14">
    <source>
        <dbReference type="EMBL" id="ODM99021.1"/>
    </source>
</evidence>
<feature type="transmembrane region" description="Helical" evidence="12">
    <location>
        <begin position="864"/>
        <end position="883"/>
    </location>
</feature>
<dbReference type="OrthoDB" id="10071887at2759"/>
<comment type="similarity">
    <text evidence="2 10">Belongs to the G-protein coupled receptor 1 family.</text>
</comment>
<feature type="compositionally biased region" description="Low complexity" evidence="11">
    <location>
        <begin position="680"/>
        <end position="690"/>
    </location>
</feature>
<dbReference type="PRINTS" id="PR00243">
    <property type="entry name" value="MUSCARINICR"/>
</dbReference>
<evidence type="ECO:0000256" key="7">
    <source>
        <dbReference type="ARBA" id="ARBA00023136"/>
    </source>
</evidence>
<feature type="transmembrane region" description="Helical" evidence="12">
    <location>
        <begin position="342"/>
        <end position="368"/>
    </location>
</feature>
<feature type="region of interest" description="Disordered" evidence="11">
    <location>
        <begin position="135"/>
        <end position="208"/>
    </location>
</feature>
<dbReference type="PROSITE" id="PS00237">
    <property type="entry name" value="G_PROTEIN_RECEP_F1_1"/>
    <property type="match status" value="1"/>
</dbReference>
<dbReference type="GO" id="GO:0005886">
    <property type="term" value="C:plasma membrane"/>
    <property type="evidence" value="ECO:0007669"/>
    <property type="project" value="UniProtKB-SubCell"/>
</dbReference>
<keyword evidence="4 10" id="KW-0812">Transmembrane</keyword>
<dbReference type="Pfam" id="PF00001">
    <property type="entry name" value="7tm_1"/>
    <property type="match status" value="1"/>
</dbReference>
<dbReference type="InterPro" id="IPR000276">
    <property type="entry name" value="GPCR_Rhodpsn"/>
</dbReference>
<name>A0A1D2N1D3_ORCCI</name>
<dbReference type="EMBL" id="LJIJ01000304">
    <property type="protein sequence ID" value="ODM99021.1"/>
    <property type="molecule type" value="Genomic_DNA"/>
</dbReference>
<dbReference type="GO" id="GO:0007197">
    <property type="term" value="P:adenylate cyclase-inhibiting G protein-coupled acetylcholine receptor signaling pathway"/>
    <property type="evidence" value="ECO:0007669"/>
    <property type="project" value="TreeGrafter"/>
</dbReference>
<evidence type="ECO:0000259" key="13">
    <source>
        <dbReference type="PROSITE" id="PS50262"/>
    </source>
</evidence>
<gene>
    <name evidence="14" type="ORF">Ocin01_07683</name>
</gene>
<evidence type="ECO:0000313" key="15">
    <source>
        <dbReference type="Proteomes" id="UP000094527"/>
    </source>
</evidence>
<feature type="region of interest" description="Disordered" evidence="11">
    <location>
        <begin position="731"/>
        <end position="750"/>
    </location>
</feature>
<evidence type="ECO:0000256" key="8">
    <source>
        <dbReference type="ARBA" id="ARBA00023170"/>
    </source>
</evidence>
<feature type="transmembrane region" description="Helical" evidence="12">
    <location>
        <begin position="307"/>
        <end position="330"/>
    </location>
</feature>
<dbReference type="GO" id="GO:0030425">
    <property type="term" value="C:dendrite"/>
    <property type="evidence" value="ECO:0007669"/>
    <property type="project" value="TreeGrafter"/>
</dbReference>
<keyword evidence="15" id="KW-1185">Reference proteome</keyword>
<accession>A0A1D2N1D3</accession>
<dbReference type="GO" id="GO:0045202">
    <property type="term" value="C:synapse"/>
    <property type="evidence" value="ECO:0007669"/>
    <property type="project" value="TreeGrafter"/>
</dbReference>
<feature type="region of interest" description="Disordered" evidence="11">
    <location>
        <begin position="590"/>
        <end position="609"/>
    </location>
</feature>
<keyword evidence="9 10" id="KW-0807">Transducer</keyword>
<proteinExistence type="inferred from homology"/>
<feature type="compositionally biased region" description="Polar residues" evidence="11">
    <location>
        <begin position="790"/>
        <end position="804"/>
    </location>
</feature>
<evidence type="ECO:0000256" key="9">
    <source>
        <dbReference type="ARBA" id="ARBA00023224"/>
    </source>
</evidence>
<reference evidence="14 15" key="1">
    <citation type="journal article" date="2016" name="Genome Biol. Evol.">
        <title>Gene Family Evolution Reflects Adaptation to Soil Environmental Stressors in the Genome of the Collembolan Orchesella cincta.</title>
        <authorList>
            <person name="Faddeeva-Vakhrusheva A."/>
            <person name="Derks M.F."/>
            <person name="Anvar S.Y."/>
            <person name="Agamennone V."/>
            <person name="Suring W."/>
            <person name="Smit S."/>
            <person name="van Straalen N.M."/>
            <person name="Roelofs D."/>
        </authorList>
    </citation>
    <scope>NUCLEOTIDE SEQUENCE [LARGE SCALE GENOMIC DNA]</scope>
    <source>
        <tissue evidence="14">Mixed pool</tissue>
    </source>
</reference>
<dbReference type="AlphaFoldDB" id="A0A1D2N1D3"/>